<feature type="transmembrane region" description="Helical" evidence="1">
    <location>
        <begin position="111"/>
        <end position="130"/>
    </location>
</feature>
<keyword evidence="3" id="KW-1185">Reference proteome</keyword>
<accession>S2VM50</accession>
<name>S2VM50_9ACTO</name>
<proteinExistence type="predicted"/>
<dbReference type="AlphaFoldDB" id="S2VM50"/>
<feature type="transmembrane region" description="Helical" evidence="1">
    <location>
        <begin position="52"/>
        <end position="71"/>
    </location>
</feature>
<feature type="transmembrane region" description="Helical" evidence="1">
    <location>
        <begin position="24"/>
        <end position="45"/>
    </location>
</feature>
<reference evidence="2 3" key="1">
    <citation type="submission" date="2013-05" db="EMBL/GenBank/DDBJ databases">
        <title>The Genome Sequence of Actinobaculum schaalii FB123-CNA2.</title>
        <authorList>
            <consortium name="The Broad Institute Genomics Platform"/>
            <person name="Earl A."/>
            <person name="Ward D."/>
            <person name="Feldgarden M."/>
            <person name="Gevers D."/>
            <person name="Saerens B."/>
            <person name="Vaneechoutte M."/>
            <person name="Walker B."/>
            <person name="Young S."/>
            <person name="Zeng Q."/>
            <person name="Gargeya S."/>
            <person name="Fitzgerald M."/>
            <person name="Haas B."/>
            <person name="Abouelleil A."/>
            <person name="Allen A.W."/>
            <person name="Alvarado L."/>
            <person name="Arachchi H.M."/>
            <person name="Berlin A.M."/>
            <person name="Chapman S.B."/>
            <person name="Gainer-Dewar J."/>
            <person name="Goldberg J."/>
            <person name="Griggs A."/>
            <person name="Gujja S."/>
            <person name="Hansen M."/>
            <person name="Howarth C."/>
            <person name="Imamovic A."/>
            <person name="Ireland A."/>
            <person name="Larimer J."/>
            <person name="McCowan C."/>
            <person name="Murphy C."/>
            <person name="Pearson M."/>
            <person name="Poon T.W."/>
            <person name="Priest M."/>
            <person name="Roberts A."/>
            <person name="Saif S."/>
            <person name="Shea T."/>
            <person name="Sisk P."/>
            <person name="Sykes S."/>
            <person name="Wortman J."/>
            <person name="Nusbaum C."/>
            <person name="Birren B."/>
        </authorList>
    </citation>
    <scope>NUCLEOTIDE SEQUENCE [LARGE SCALE GENOMIC DNA]</scope>
    <source>
        <strain evidence="2 3">FB123-CNA-2</strain>
    </source>
</reference>
<keyword evidence="1" id="KW-0472">Membrane</keyword>
<organism evidence="2 3">
    <name type="scientific">Actinotignum schaalii FB123-CNA-2</name>
    <dbReference type="NCBI Taxonomy" id="883067"/>
    <lineage>
        <taxon>Bacteria</taxon>
        <taxon>Bacillati</taxon>
        <taxon>Actinomycetota</taxon>
        <taxon>Actinomycetes</taxon>
        <taxon>Actinomycetales</taxon>
        <taxon>Actinomycetaceae</taxon>
        <taxon>Actinotignum</taxon>
    </lineage>
</organism>
<evidence type="ECO:0000256" key="1">
    <source>
        <dbReference type="SAM" id="Phobius"/>
    </source>
</evidence>
<dbReference type="EMBL" id="AGWM01000002">
    <property type="protein sequence ID" value="EPD28558.1"/>
    <property type="molecule type" value="Genomic_DNA"/>
</dbReference>
<protein>
    <recommendedName>
        <fullName evidence="4">ATP synthase I</fullName>
    </recommendedName>
</protein>
<sequence>MRAQSGWRAAPSGGAGRLLHRAQLSATLGCVVVGIIGVAGCLLAGQGEHACAMGWATLIALILQAVTWASARYLPGGAGWALGGYAVKLAVVFGGLGAVRALTSAPVGTAALALAGLIICALAMQSWVVLRADLRADTP</sequence>
<evidence type="ECO:0000313" key="2">
    <source>
        <dbReference type="EMBL" id="EPD28558.1"/>
    </source>
</evidence>
<dbReference type="OrthoDB" id="9922959at2"/>
<feature type="transmembrane region" description="Helical" evidence="1">
    <location>
        <begin position="77"/>
        <end position="99"/>
    </location>
</feature>
<dbReference type="RefSeq" id="WP_016441732.1">
    <property type="nucleotide sequence ID" value="NZ_KE150262.1"/>
</dbReference>
<dbReference type="Proteomes" id="UP000014393">
    <property type="component" value="Unassembled WGS sequence"/>
</dbReference>
<gene>
    <name evidence="2" type="ORF">HMPREF9237_00084</name>
</gene>
<evidence type="ECO:0008006" key="4">
    <source>
        <dbReference type="Google" id="ProtNLM"/>
    </source>
</evidence>
<comment type="caution">
    <text evidence="2">The sequence shown here is derived from an EMBL/GenBank/DDBJ whole genome shotgun (WGS) entry which is preliminary data.</text>
</comment>
<dbReference type="STRING" id="59505.FB03_08430"/>
<dbReference type="HOGENOM" id="CLU_1840849_0_0_11"/>
<evidence type="ECO:0000313" key="3">
    <source>
        <dbReference type="Proteomes" id="UP000014393"/>
    </source>
</evidence>
<dbReference type="PATRIC" id="fig|883067.3.peg.84"/>
<keyword evidence="1" id="KW-0812">Transmembrane</keyword>
<keyword evidence="1" id="KW-1133">Transmembrane helix</keyword>